<comment type="caution">
    <text evidence="7">The sequence shown here is derived from an EMBL/GenBank/DDBJ whole genome shotgun (WGS) entry which is preliminary data.</text>
</comment>
<evidence type="ECO:0000256" key="3">
    <source>
        <dbReference type="ARBA" id="ARBA00022801"/>
    </source>
</evidence>
<keyword evidence="5" id="KW-0732">Signal</keyword>
<evidence type="ECO:0000256" key="5">
    <source>
        <dbReference type="SAM" id="SignalP"/>
    </source>
</evidence>
<keyword evidence="2" id="KW-0645">Protease</keyword>
<evidence type="ECO:0000313" key="7">
    <source>
        <dbReference type="EMBL" id="RAV09038.1"/>
    </source>
</evidence>
<keyword evidence="4" id="KW-0788">Thiol protease</keyword>
<dbReference type="InterPro" id="IPR038765">
    <property type="entry name" value="Papain-like_cys_pep_sf"/>
</dbReference>
<dbReference type="PANTHER" id="PTHR47053">
    <property type="entry name" value="MUREIN DD-ENDOPEPTIDASE MEPH-RELATED"/>
    <property type="match status" value="1"/>
</dbReference>
<sequence>MRKWIKSSTMCVTAALALASGLFGYERSAGAAAEPVPASAGSGAVAKASYKQARNAHAESYIFDAYETLRYQLPEKPDSPEALGKPAVRTLGELETGDVVYFGEGGQVDERGIYIGNGKYVSDADNRSERTVQSVGAEHEAQFLGGRRILSDRDKLRVKLILDANGYVGTPYVYGAPYGQTRTFDCSSFTKTIYSQNGITLPRVSRDQARLGTHVSKSDLKTGDLVFFTDKSPKGQISHVGIYAGDGMMIHTYQDKGVTYSSIRNNWWANHYVTARRIID</sequence>
<organism evidence="7 8">
    <name type="scientific">Paenibacillus contaminans</name>
    <dbReference type="NCBI Taxonomy" id="450362"/>
    <lineage>
        <taxon>Bacteria</taxon>
        <taxon>Bacillati</taxon>
        <taxon>Bacillota</taxon>
        <taxon>Bacilli</taxon>
        <taxon>Bacillales</taxon>
        <taxon>Paenibacillaceae</taxon>
        <taxon>Paenibacillus</taxon>
    </lineage>
</organism>
<dbReference type="Gene3D" id="3.90.1720.10">
    <property type="entry name" value="endopeptidase domain like (from Nostoc punctiforme)"/>
    <property type="match status" value="2"/>
</dbReference>
<evidence type="ECO:0000313" key="8">
    <source>
        <dbReference type="Proteomes" id="UP000250369"/>
    </source>
</evidence>
<proteinExistence type="inferred from homology"/>
<dbReference type="PROSITE" id="PS51935">
    <property type="entry name" value="NLPC_P60"/>
    <property type="match status" value="1"/>
</dbReference>
<evidence type="ECO:0000256" key="1">
    <source>
        <dbReference type="ARBA" id="ARBA00007074"/>
    </source>
</evidence>
<dbReference type="SUPFAM" id="SSF54001">
    <property type="entry name" value="Cysteine proteinases"/>
    <property type="match status" value="2"/>
</dbReference>
<reference evidence="7 8" key="1">
    <citation type="journal article" date="2009" name="Int. J. Syst. Evol. Microbiol.">
        <title>Paenibacillus contaminans sp. nov., isolated from a contaminated laboratory plate.</title>
        <authorList>
            <person name="Chou J.H."/>
            <person name="Lee J.H."/>
            <person name="Lin M.C."/>
            <person name="Chang P.S."/>
            <person name="Arun A.B."/>
            <person name="Young C.C."/>
            <person name="Chen W.M."/>
        </authorList>
    </citation>
    <scope>NUCLEOTIDE SEQUENCE [LARGE SCALE GENOMIC DNA]</scope>
    <source>
        <strain evidence="7 8">CKOBP-6</strain>
    </source>
</reference>
<comment type="similarity">
    <text evidence="1">Belongs to the peptidase C40 family.</text>
</comment>
<dbReference type="Pfam" id="PF00877">
    <property type="entry name" value="NLPC_P60"/>
    <property type="match status" value="2"/>
</dbReference>
<accession>A0A329LNF7</accession>
<dbReference type="GO" id="GO:0008234">
    <property type="term" value="F:cysteine-type peptidase activity"/>
    <property type="evidence" value="ECO:0007669"/>
    <property type="project" value="UniProtKB-KW"/>
</dbReference>
<feature type="chain" id="PRO_5016335433" description="NlpC/P60 domain-containing protein" evidence="5">
    <location>
        <begin position="32"/>
        <end position="280"/>
    </location>
</feature>
<keyword evidence="3" id="KW-0378">Hydrolase</keyword>
<feature type="domain" description="NlpC/P60" evidence="6">
    <location>
        <begin position="154"/>
        <end position="279"/>
    </location>
</feature>
<dbReference type="InterPro" id="IPR051202">
    <property type="entry name" value="Peptidase_C40"/>
</dbReference>
<dbReference type="PANTHER" id="PTHR47053:SF1">
    <property type="entry name" value="MUREIN DD-ENDOPEPTIDASE MEPH-RELATED"/>
    <property type="match status" value="1"/>
</dbReference>
<name>A0A329LNF7_9BACL</name>
<gene>
    <name evidence="7" type="ORF">DQG23_40055</name>
</gene>
<evidence type="ECO:0000259" key="6">
    <source>
        <dbReference type="PROSITE" id="PS51935"/>
    </source>
</evidence>
<keyword evidence="8" id="KW-1185">Reference proteome</keyword>
<dbReference type="Proteomes" id="UP000250369">
    <property type="component" value="Unassembled WGS sequence"/>
</dbReference>
<evidence type="ECO:0000256" key="2">
    <source>
        <dbReference type="ARBA" id="ARBA00022670"/>
    </source>
</evidence>
<evidence type="ECO:0000256" key="4">
    <source>
        <dbReference type="ARBA" id="ARBA00022807"/>
    </source>
</evidence>
<feature type="signal peptide" evidence="5">
    <location>
        <begin position="1"/>
        <end position="31"/>
    </location>
</feature>
<dbReference type="GO" id="GO:0006508">
    <property type="term" value="P:proteolysis"/>
    <property type="evidence" value="ECO:0007669"/>
    <property type="project" value="UniProtKB-KW"/>
</dbReference>
<protein>
    <recommendedName>
        <fullName evidence="6">NlpC/P60 domain-containing protein</fullName>
    </recommendedName>
</protein>
<dbReference type="InterPro" id="IPR000064">
    <property type="entry name" value="NLP_P60_dom"/>
</dbReference>
<dbReference type="EMBL" id="QMFB01000053">
    <property type="protein sequence ID" value="RAV09038.1"/>
    <property type="molecule type" value="Genomic_DNA"/>
</dbReference>
<dbReference type="AlphaFoldDB" id="A0A329LNF7"/>